<dbReference type="InterPro" id="IPR036770">
    <property type="entry name" value="Ankyrin_rpt-contain_sf"/>
</dbReference>
<accession>A0A1S8X9R3</accession>
<dbReference type="InterPro" id="IPR050776">
    <property type="entry name" value="Ank_Repeat/CDKN_Inhibitor"/>
</dbReference>
<dbReference type="PROSITE" id="PS50297">
    <property type="entry name" value="ANK_REP_REGION"/>
    <property type="match status" value="2"/>
</dbReference>
<name>A0A1S8X9R3_OPIVI</name>
<dbReference type="Gene3D" id="1.25.40.20">
    <property type="entry name" value="Ankyrin repeat-containing domain"/>
    <property type="match status" value="1"/>
</dbReference>
<keyword evidence="1" id="KW-0677">Repeat</keyword>
<evidence type="ECO:0000256" key="1">
    <source>
        <dbReference type="ARBA" id="ARBA00022737"/>
    </source>
</evidence>
<feature type="repeat" description="ANK" evidence="3">
    <location>
        <begin position="48"/>
        <end position="80"/>
    </location>
</feature>
<dbReference type="EMBL" id="KV891544">
    <property type="protein sequence ID" value="OON23447.1"/>
    <property type="molecule type" value="Genomic_DNA"/>
</dbReference>
<evidence type="ECO:0000313" key="6">
    <source>
        <dbReference type="Proteomes" id="UP000243686"/>
    </source>
</evidence>
<reference evidence="5 6" key="1">
    <citation type="submission" date="2015-03" db="EMBL/GenBank/DDBJ databases">
        <title>Draft genome of the nematode, Opisthorchis viverrini.</title>
        <authorList>
            <person name="Mitreva M."/>
        </authorList>
    </citation>
    <scope>NUCLEOTIDE SEQUENCE [LARGE SCALE GENOMIC DNA]</scope>
    <source>
        <strain evidence="5">Khon Kaen</strain>
    </source>
</reference>
<dbReference type="PANTHER" id="PTHR24201">
    <property type="entry name" value="ANK_REP_REGION DOMAIN-CONTAINING PROTEIN"/>
    <property type="match status" value="1"/>
</dbReference>
<feature type="repeat" description="ANK" evidence="3">
    <location>
        <begin position="81"/>
        <end position="113"/>
    </location>
</feature>
<dbReference type="PANTHER" id="PTHR24201:SF15">
    <property type="entry name" value="ANKYRIN REPEAT DOMAIN-CONTAINING PROTEIN 66"/>
    <property type="match status" value="1"/>
</dbReference>
<evidence type="ECO:0000313" key="5">
    <source>
        <dbReference type="EMBL" id="OON23447.1"/>
    </source>
</evidence>
<dbReference type="InterPro" id="IPR002110">
    <property type="entry name" value="Ankyrin_rpt"/>
</dbReference>
<feature type="compositionally biased region" description="Basic and acidic residues" evidence="4">
    <location>
        <begin position="175"/>
        <end position="186"/>
    </location>
</feature>
<dbReference type="SMART" id="SM00248">
    <property type="entry name" value="ANK"/>
    <property type="match status" value="3"/>
</dbReference>
<sequence length="186" mass="20469">MEHDGKPTYMKPYSYMEEALCKAAADGNLAAASRIMHERIDPNCKDAVGRSPMHYAALNGHFEIIRLLLCNRALVDVSDANNVTPLHLAARNDHLRCAQLLCMAGADISRTCASGCTPRDLAPFDSQTCYFLERCELGEKPKPKSVFARPSKWSIPVHAIPQKPRSSGKSTKGRGKTESIKTGRNL</sequence>
<protein>
    <submittedName>
        <fullName evidence="5">Ankyrin repeat protein</fullName>
    </submittedName>
</protein>
<evidence type="ECO:0000256" key="3">
    <source>
        <dbReference type="PROSITE-ProRule" id="PRU00023"/>
    </source>
</evidence>
<feature type="region of interest" description="Disordered" evidence="4">
    <location>
        <begin position="157"/>
        <end position="186"/>
    </location>
</feature>
<organism evidence="5 6">
    <name type="scientific">Opisthorchis viverrini</name>
    <name type="common">Southeast Asian liver fluke</name>
    <dbReference type="NCBI Taxonomy" id="6198"/>
    <lineage>
        <taxon>Eukaryota</taxon>
        <taxon>Metazoa</taxon>
        <taxon>Spiralia</taxon>
        <taxon>Lophotrochozoa</taxon>
        <taxon>Platyhelminthes</taxon>
        <taxon>Trematoda</taxon>
        <taxon>Digenea</taxon>
        <taxon>Opisthorchiida</taxon>
        <taxon>Opisthorchiata</taxon>
        <taxon>Opisthorchiidae</taxon>
        <taxon>Opisthorchis</taxon>
    </lineage>
</organism>
<dbReference type="PROSITE" id="PS50088">
    <property type="entry name" value="ANK_REPEAT"/>
    <property type="match status" value="2"/>
</dbReference>
<evidence type="ECO:0000256" key="2">
    <source>
        <dbReference type="ARBA" id="ARBA00023043"/>
    </source>
</evidence>
<dbReference type="PRINTS" id="PR01415">
    <property type="entry name" value="ANKYRIN"/>
</dbReference>
<gene>
    <name evidence="5" type="ORF">X801_00644</name>
</gene>
<proteinExistence type="predicted"/>
<dbReference type="AlphaFoldDB" id="A0A1S8X9R3"/>
<keyword evidence="6" id="KW-1185">Reference proteome</keyword>
<keyword evidence="2 3" id="KW-0040">ANK repeat</keyword>
<dbReference type="Proteomes" id="UP000243686">
    <property type="component" value="Unassembled WGS sequence"/>
</dbReference>
<dbReference type="Pfam" id="PF12796">
    <property type="entry name" value="Ank_2"/>
    <property type="match status" value="1"/>
</dbReference>
<evidence type="ECO:0000256" key="4">
    <source>
        <dbReference type="SAM" id="MobiDB-lite"/>
    </source>
</evidence>
<dbReference type="SUPFAM" id="SSF48403">
    <property type="entry name" value="Ankyrin repeat"/>
    <property type="match status" value="1"/>
</dbReference>